<feature type="region of interest" description="Disordered" evidence="1">
    <location>
        <begin position="1"/>
        <end position="213"/>
    </location>
</feature>
<feature type="compositionally biased region" description="Low complexity" evidence="1">
    <location>
        <begin position="382"/>
        <end position="395"/>
    </location>
</feature>
<feature type="region of interest" description="Disordered" evidence="1">
    <location>
        <begin position="364"/>
        <end position="398"/>
    </location>
</feature>
<protein>
    <submittedName>
        <fullName evidence="2">Uncharacterized protein</fullName>
    </submittedName>
</protein>
<proteinExistence type="predicted"/>
<evidence type="ECO:0000313" key="2">
    <source>
        <dbReference type="EMBL" id="KAF8903315.1"/>
    </source>
</evidence>
<sequence length="425" mass="45779">MMLLQKPQAVSLSSPALYTHRRHPSAPVVVQPTRTPGLLTLSKPIRPSPQRQATPQYRREPRSAVKPAKHASAVVRAQPLTPAAEIKPPTVQAVPATPSPHSRGRSQAKQAKEKTQIYRSASHSSLRGKHGRQPSPPTINTTQQTQQSQQAPSQAEANVVPPIKSSNLFDPFLDHSNSPPPSPSLGSKSSGKLARRRQQMAIHPPTVPLSRAIPVPKPLRTKTSIISCSEPSLSHMMQPSQAATHPSTYQDFPICDDSTEVIDHEYPSFPSTPRRSTHARSGPNTSPLPTRNNGVFDFNFPPSTPSATTGKRGTRKHRRVPSEGVFNMSSDEDLSTGPGGVVLNASVQTLFGLTLGKRTSLPASPFSTPVPARDAMVAPMGSRESSPSSDSSSESYEAKKKAGYFASSMFQNSPSPEELPDPLNL</sequence>
<keyword evidence="3" id="KW-1185">Reference proteome</keyword>
<evidence type="ECO:0000256" key="1">
    <source>
        <dbReference type="SAM" id="MobiDB-lite"/>
    </source>
</evidence>
<organism evidence="2 3">
    <name type="scientific">Gymnopilus junonius</name>
    <name type="common">Spectacular rustgill mushroom</name>
    <name type="synonym">Gymnopilus spectabilis subsp. junonius</name>
    <dbReference type="NCBI Taxonomy" id="109634"/>
    <lineage>
        <taxon>Eukaryota</taxon>
        <taxon>Fungi</taxon>
        <taxon>Dikarya</taxon>
        <taxon>Basidiomycota</taxon>
        <taxon>Agaricomycotina</taxon>
        <taxon>Agaricomycetes</taxon>
        <taxon>Agaricomycetidae</taxon>
        <taxon>Agaricales</taxon>
        <taxon>Agaricineae</taxon>
        <taxon>Hymenogastraceae</taxon>
        <taxon>Gymnopilus</taxon>
    </lineage>
</organism>
<accession>A0A9P5NQT5</accession>
<feature type="compositionally biased region" description="Low complexity" evidence="1">
    <location>
        <begin position="138"/>
        <end position="154"/>
    </location>
</feature>
<name>A0A9P5NQT5_GYMJU</name>
<reference evidence="2" key="1">
    <citation type="submission" date="2020-11" db="EMBL/GenBank/DDBJ databases">
        <authorList>
            <consortium name="DOE Joint Genome Institute"/>
            <person name="Ahrendt S."/>
            <person name="Riley R."/>
            <person name="Andreopoulos W."/>
            <person name="LaButti K."/>
            <person name="Pangilinan J."/>
            <person name="Ruiz-duenas F.J."/>
            <person name="Barrasa J.M."/>
            <person name="Sanchez-Garcia M."/>
            <person name="Camarero S."/>
            <person name="Miyauchi S."/>
            <person name="Serrano A."/>
            <person name="Linde D."/>
            <person name="Babiker R."/>
            <person name="Drula E."/>
            <person name="Ayuso-Fernandez I."/>
            <person name="Pacheco R."/>
            <person name="Padilla G."/>
            <person name="Ferreira P."/>
            <person name="Barriuso J."/>
            <person name="Kellner H."/>
            <person name="Castanera R."/>
            <person name="Alfaro M."/>
            <person name="Ramirez L."/>
            <person name="Pisabarro A.G."/>
            <person name="Kuo A."/>
            <person name="Tritt A."/>
            <person name="Lipzen A."/>
            <person name="He G."/>
            <person name="Yan M."/>
            <person name="Ng V."/>
            <person name="Cullen D."/>
            <person name="Martin F."/>
            <person name="Rosso M.-N."/>
            <person name="Henrissat B."/>
            <person name="Hibbett D."/>
            <person name="Martinez A.T."/>
            <person name="Grigoriev I.V."/>
        </authorList>
    </citation>
    <scope>NUCLEOTIDE SEQUENCE</scope>
    <source>
        <strain evidence="2">AH 44721</strain>
    </source>
</reference>
<dbReference type="AlphaFoldDB" id="A0A9P5NQT5"/>
<feature type="region of interest" description="Disordered" evidence="1">
    <location>
        <begin position="263"/>
        <end position="335"/>
    </location>
</feature>
<dbReference type="OrthoDB" id="3226344at2759"/>
<feature type="compositionally biased region" description="Polar residues" evidence="1">
    <location>
        <begin position="282"/>
        <end position="293"/>
    </location>
</feature>
<gene>
    <name evidence="2" type="ORF">CPB84DRAFT_1678074</name>
</gene>
<dbReference type="Proteomes" id="UP000724874">
    <property type="component" value="Unassembled WGS sequence"/>
</dbReference>
<evidence type="ECO:0000313" key="3">
    <source>
        <dbReference type="Proteomes" id="UP000724874"/>
    </source>
</evidence>
<comment type="caution">
    <text evidence="2">The sequence shown here is derived from an EMBL/GenBank/DDBJ whole genome shotgun (WGS) entry which is preliminary data.</text>
</comment>
<dbReference type="EMBL" id="JADNYJ010000031">
    <property type="protein sequence ID" value="KAF8903315.1"/>
    <property type="molecule type" value="Genomic_DNA"/>
</dbReference>